<dbReference type="AlphaFoldDB" id="A0A9W8IJI6"/>
<evidence type="ECO:0000256" key="7">
    <source>
        <dbReference type="SAM" id="Phobius"/>
    </source>
</evidence>
<dbReference type="OrthoDB" id="432685at2759"/>
<gene>
    <name evidence="8" type="ORF">IWW36_000122</name>
</gene>
<dbReference type="PANTHER" id="PTHR30028">
    <property type="entry name" value="UPF0014 INNER MEMBRANE PROTEIN YBBM-RELATED"/>
    <property type="match status" value="1"/>
</dbReference>
<dbReference type="InterPro" id="IPR005226">
    <property type="entry name" value="UPF0014_fam"/>
</dbReference>
<feature type="transmembrane region" description="Helical" evidence="7">
    <location>
        <begin position="97"/>
        <end position="117"/>
    </location>
</feature>
<comment type="subcellular location">
    <subcellularLocation>
        <location evidence="1">Membrane</location>
        <topology evidence="1">Multi-pass membrane protein</topology>
    </subcellularLocation>
</comment>
<organism evidence="8 9">
    <name type="scientific">Coemansia brasiliensis</name>
    <dbReference type="NCBI Taxonomy" id="2650707"/>
    <lineage>
        <taxon>Eukaryota</taxon>
        <taxon>Fungi</taxon>
        <taxon>Fungi incertae sedis</taxon>
        <taxon>Zoopagomycota</taxon>
        <taxon>Kickxellomycotina</taxon>
        <taxon>Kickxellomycetes</taxon>
        <taxon>Kickxellales</taxon>
        <taxon>Kickxellaceae</taxon>
        <taxon>Coemansia</taxon>
    </lineage>
</organism>
<evidence type="ECO:0000256" key="6">
    <source>
        <dbReference type="SAM" id="MobiDB-lite"/>
    </source>
</evidence>
<feature type="transmembrane region" description="Helical" evidence="7">
    <location>
        <begin position="41"/>
        <end position="61"/>
    </location>
</feature>
<dbReference type="GO" id="GO:0005886">
    <property type="term" value="C:plasma membrane"/>
    <property type="evidence" value="ECO:0007669"/>
    <property type="project" value="TreeGrafter"/>
</dbReference>
<name>A0A9W8IJI6_9FUNG</name>
<keyword evidence="4 7" id="KW-1133">Transmembrane helix</keyword>
<dbReference type="Pfam" id="PF03649">
    <property type="entry name" value="UPF0014"/>
    <property type="match status" value="1"/>
</dbReference>
<feature type="transmembrane region" description="Helical" evidence="7">
    <location>
        <begin position="129"/>
        <end position="149"/>
    </location>
</feature>
<feature type="transmembrane region" description="Helical" evidence="7">
    <location>
        <begin position="68"/>
        <end position="91"/>
    </location>
</feature>
<evidence type="ECO:0000256" key="3">
    <source>
        <dbReference type="ARBA" id="ARBA00022692"/>
    </source>
</evidence>
<evidence type="ECO:0000256" key="5">
    <source>
        <dbReference type="ARBA" id="ARBA00023136"/>
    </source>
</evidence>
<evidence type="ECO:0000256" key="1">
    <source>
        <dbReference type="ARBA" id="ARBA00004141"/>
    </source>
</evidence>
<feature type="transmembrane region" description="Helical" evidence="7">
    <location>
        <begin position="219"/>
        <end position="238"/>
    </location>
</feature>
<sequence length="519" mass="56829">MNRLYELQWYAAVGQSELYRSAYLDGNTPDDPEAPDEPLSWGNVGIAALLLGINIVLSLWFRLGLSTSLLVAAARCVVQLTALGLVLKEIFLTENPVYIFGMTVILGMLAAFEVTYWRSKYQFPWMYTSTLVSITGSALLVALFGNAYALNMSPAYTAVKFIPTIGMLFGKCMIGVSIGMGSVMDSLDSHRDRIETSLCFGSTRWEATKPLVVEALRNALLPTITNMSITGLISIPGMMTGWILGGADVLEAARYQQIILFMISASTATSTLLSVLFCTFILVDNSPRLRLDRLSSKNKLEMVSSGKSNGKGDSRPMSRMERLRSNCRPVSDMNLSGRRSPRSARVSISGPLPSGKQVSSKTADSHQTKHKKQPDLKPSKSTSLLRPSSPSQIQLPSDIEDAAEQCRRQCGISDRVWRPAKGGVPAPEYNCLGDGAWKGNWCACCPLRSKLQSNQQGDAGTMECYGFQEDPGDIVIPHPPALLNIMPGNSSSKDTTSREPRMTKSKTKPYPKSKRNQQK</sequence>
<proteinExistence type="inferred from homology"/>
<dbReference type="EMBL" id="JANBUW010000001">
    <property type="protein sequence ID" value="KAJ2852765.1"/>
    <property type="molecule type" value="Genomic_DNA"/>
</dbReference>
<feature type="compositionally biased region" description="Basic residues" evidence="6">
    <location>
        <begin position="503"/>
        <end position="519"/>
    </location>
</feature>
<comment type="similarity">
    <text evidence="2">Belongs to the UPF0014 family.</text>
</comment>
<feature type="compositionally biased region" description="Basic and acidic residues" evidence="6">
    <location>
        <begin position="363"/>
        <end position="378"/>
    </location>
</feature>
<evidence type="ECO:0000256" key="4">
    <source>
        <dbReference type="ARBA" id="ARBA00022989"/>
    </source>
</evidence>
<feature type="transmembrane region" description="Helical" evidence="7">
    <location>
        <begin position="258"/>
        <end position="283"/>
    </location>
</feature>
<keyword evidence="5 7" id="KW-0472">Membrane</keyword>
<feature type="region of interest" description="Disordered" evidence="6">
    <location>
        <begin position="482"/>
        <end position="519"/>
    </location>
</feature>
<feature type="region of interest" description="Disordered" evidence="6">
    <location>
        <begin position="300"/>
        <end position="394"/>
    </location>
</feature>
<feature type="compositionally biased region" description="Basic and acidic residues" evidence="6">
    <location>
        <begin position="310"/>
        <end position="324"/>
    </location>
</feature>
<dbReference type="Proteomes" id="UP001139887">
    <property type="component" value="Unassembled WGS sequence"/>
</dbReference>
<feature type="compositionally biased region" description="Polar residues" evidence="6">
    <location>
        <begin position="379"/>
        <end position="394"/>
    </location>
</feature>
<keyword evidence="3 7" id="KW-0812">Transmembrane</keyword>
<evidence type="ECO:0000256" key="2">
    <source>
        <dbReference type="ARBA" id="ARBA00005268"/>
    </source>
</evidence>
<accession>A0A9W8IJI6</accession>
<feature type="transmembrane region" description="Helical" evidence="7">
    <location>
        <begin position="161"/>
        <end position="183"/>
    </location>
</feature>
<protein>
    <submittedName>
        <fullName evidence="8">Uncharacterized protein</fullName>
    </submittedName>
</protein>
<comment type="caution">
    <text evidence="8">The sequence shown here is derived from an EMBL/GenBank/DDBJ whole genome shotgun (WGS) entry which is preliminary data.</text>
</comment>
<evidence type="ECO:0000313" key="9">
    <source>
        <dbReference type="Proteomes" id="UP001139887"/>
    </source>
</evidence>
<reference evidence="8" key="1">
    <citation type="submission" date="2022-07" db="EMBL/GenBank/DDBJ databases">
        <title>Phylogenomic reconstructions and comparative analyses of Kickxellomycotina fungi.</title>
        <authorList>
            <person name="Reynolds N.K."/>
            <person name="Stajich J.E."/>
            <person name="Barry K."/>
            <person name="Grigoriev I.V."/>
            <person name="Crous P."/>
            <person name="Smith M.E."/>
        </authorList>
    </citation>
    <scope>NUCLEOTIDE SEQUENCE</scope>
    <source>
        <strain evidence="8">NRRL 1566</strain>
    </source>
</reference>
<dbReference type="PANTHER" id="PTHR30028:SF0">
    <property type="entry name" value="PROTEIN ALUMINUM SENSITIVE 3"/>
    <property type="match status" value="1"/>
</dbReference>
<keyword evidence="9" id="KW-1185">Reference proteome</keyword>
<evidence type="ECO:0000313" key="8">
    <source>
        <dbReference type="EMBL" id="KAJ2852765.1"/>
    </source>
</evidence>